<dbReference type="Pfam" id="PF00668">
    <property type="entry name" value="Condensation"/>
    <property type="match status" value="1"/>
</dbReference>
<evidence type="ECO:0000313" key="7">
    <source>
        <dbReference type="Proteomes" id="UP000295087"/>
    </source>
</evidence>
<dbReference type="Proteomes" id="UP000295087">
    <property type="component" value="Unassembled WGS sequence"/>
</dbReference>
<evidence type="ECO:0000313" key="6">
    <source>
        <dbReference type="EMBL" id="TDP37667.1"/>
    </source>
</evidence>
<dbReference type="Gene3D" id="1.10.1200.10">
    <property type="entry name" value="ACP-like"/>
    <property type="match status" value="1"/>
</dbReference>
<dbReference type="CDD" id="cd04433">
    <property type="entry name" value="AFD_class_I"/>
    <property type="match status" value="1"/>
</dbReference>
<name>A0A4R6PHW1_NOCIG</name>
<accession>A0A4R6PHW1</accession>
<dbReference type="SUPFAM" id="SSF47336">
    <property type="entry name" value="ACP-like"/>
    <property type="match status" value="1"/>
</dbReference>
<dbReference type="Pfam" id="PF00550">
    <property type="entry name" value="PP-binding"/>
    <property type="match status" value="1"/>
</dbReference>
<reference evidence="6 7" key="1">
    <citation type="submission" date="2019-03" db="EMBL/GenBank/DDBJ databases">
        <title>Genomic Encyclopedia of Type Strains, Phase IV (KMG-IV): sequencing the most valuable type-strain genomes for metagenomic binning, comparative biology and taxonomic classification.</title>
        <authorList>
            <person name="Goeker M."/>
        </authorList>
    </citation>
    <scope>NUCLEOTIDE SEQUENCE [LARGE SCALE GENOMIC DNA]</scope>
    <source>
        <strain evidence="6 7">DSM 44496</strain>
    </source>
</reference>
<dbReference type="InterPro" id="IPR036736">
    <property type="entry name" value="ACP-like_sf"/>
</dbReference>
<dbReference type="GO" id="GO:0044550">
    <property type="term" value="P:secondary metabolite biosynthetic process"/>
    <property type="evidence" value="ECO:0007669"/>
    <property type="project" value="TreeGrafter"/>
</dbReference>
<dbReference type="Pfam" id="PF00501">
    <property type="entry name" value="AMP-binding"/>
    <property type="match status" value="2"/>
</dbReference>
<dbReference type="GO" id="GO:0005737">
    <property type="term" value="C:cytoplasm"/>
    <property type="evidence" value="ECO:0007669"/>
    <property type="project" value="TreeGrafter"/>
</dbReference>
<dbReference type="GO" id="GO:0043041">
    <property type="term" value="P:amino acid activation for nonribosomal peptide biosynthetic process"/>
    <property type="evidence" value="ECO:0007669"/>
    <property type="project" value="TreeGrafter"/>
</dbReference>
<dbReference type="UniPathway" id="UPA00011"/>
<dbReference type="GO" id="GO:0031177">
    <property type="term" value="F:phosphopantetheine binding"/>
    <property type="evidence" value="ECO:0007669"/>
    <property type="project" value="TreeGrafter"/>
</dbReference>
<gene>
    <name evidence="6" type="ORF">DFR75_10417</name>
</gene>
<dbReference type="EMBL" id="SNXK01000004">
    <property type="protein sequence ID" value="TDP37667.1"/>
    <property type="molecule type" value="Genomic_DNA"/>
</dbReference>
<feature type="domain" description="Carrier" evidence="3">
    <location>
        <begin position="968"/>
        <end position="1027"/>
    </location>
</feature>
<organism evidence="6 7">
    <name type="scientific">Nocardia ignorata</name>
    <dbReference type="NCBI Taxonomy" id="145285"/>
    <lineage>
        <taxon>Bacteria</taxon>
        <taxon>Bacillati</taxon>
        <taxon>Actinomycetota</taxon>
        <taxon>Actinomycetes</taxon>
        <taxon>Mycobacteriales</taxon>
        <taxon>Nocardiaceae</taxon>
        <taxon>Nocardia</taxon>
    </lineage>
</organism>
<keyword evidence="6" id="KW-0436">Ligase</keyword>
<protein>
    <submittedName>
        <fullName evidence="6">Acyl-CoA synthetase (AMP-forming)/AMP-acid ligase II</fullName>
    </submittedName>
</protein>
<dbReference type="PANTHER" id="PTHR45527">
    <property type="entry name" value="NONRIBOSOMAL PEPTIDE SYNTHETASE"/>
    <property type="match status" value="1"/>
</dbReference>
<dbReference type="Gene3D" id="3.30.559.30">
    <property type="entry name" value="Nonribosomal peptide synthetase, condensation domain"/>
    <property type="match status" value="1"/>
</dbReference>
<dbReference type="SUPFAM" id="SSF56801">
    <property type="entry name" value="Acetyl-CoA synthetase-like"/>
    <property type="match status" value="2"/>
</dbReference>
<sequence>MSLYPNLRRIAIRRPDAPALIDFDKEVTSYGRLLATTDAIAETLCSAAHSGHILGIAVDDPLGFVATYFAAAKCNLVTILLDGRSTSTDLARMAARFDLDLLVRDGDSGPGSICIENVRTDGRRAHAYCSGDFVVHCTSGSTGAPKGIVMSQAAVAARVQSWSRECALRPTDVVLCALPLWHGHGIDVLTLPTLLAGATVVFTRGSHLTARGLTRAIHHHAVTIVSGLPVMYQMLVGAQGVNASMLSSLRLALTGSAPISADTQVQFAERFGLPLRQGYGLGEIGIIAWDSEYAGPGMIGFPVRDVEIRLEPTDDESVFELLARGPSLARGYYRDPEAEHSMFADGWLRTHDLIAVEANGWSVRGRKSTFINVTGNKVAPIEIEVALRACAGVGDCAVVGVDDGDGGEQVAALVVADGSRDAEAIRRRVARHLRPYQLPQLYSFADAIPRTAVGKTDYDAVRRAVERLGADRDFIHGRPADSAVEWGDRRLTYAELESAVAALANRLITLAPPRTAVLVLGPLCPAYLVGLLATWRAGAVPVPVDAGTSANRYAWLERRLGPAVVISTDVTTVDQYAGAASGAGEIVLDSDTGAIVIDSVPETACTASTFTDPDASYVIPTSGSTGEPKAIVGSRRGLRDFLAWFSKEFGLTKADRCAALTRVNFDPSLRELLGVLGVGGTVVLPAIDARSDLSRLAGHLIDTRPTIVFLVPSVATRLAAEPRLAGTVLTELRLIFCAGEVLGRRVVEQWTVLAPNAEIVNLYGQTEATLAQLYRRNAQDVTTHPIPVGVPRPGIEVSVDHDGSGIGEVYLASESPALGVLGLESGAVHRIVPIPNPLPTGDLGYRTGGGELVVLGRAGNDIKYSGRRISFHEFVDAVVQLPGVVQCVVVDRDGPQVFVSTDRAENMRTSIEKLGRRFDLPRFVVHLRSDLPSLRNGKVDRRALLASLNDTTTAAPTPEATAGDGSELEQQLCALLGMEHADIGFVEVGVTSLDMLAALTTINRTYGVTLTTPECFGLRTTRELAKEIRARRTDDVPTPSEQPVGIDTARDYPLSTRQVAYIRICMPGGNANWCNLSREIRFDRPWTSRAFEEALRTLLERHDALGLALTPDWQRQTFTPAAELTPSVEVVDLAVATSAPEFRDRVESARAALVSRLIDPSAPPPLRVVLVRGTDGCSAIVAAHHLFVDGPGMDVLAADLRAAVSGRPRSVSAGTGTYRAYCLATARSDRRGVSATYWRDLLTDVDQVHLPESEDGDGASGELLSLPFGVLHTRGIHQIAQTLGVSAFAVVLAAFEAAVSTIFDVRGLPIVVANQQRAGVDASVVGMFTGTLIVRATGSASLPDAVKALADQLAAGTEHSDWEFDQRIADLNLPATDYFPLSTVLFNQRPVPRGTPVRELGSWRPRSLGRSLRYQLQGELQMSGADMVMTYYYRRGIGGAEIIHRVHRTLLWAIGAAQETIHA</sequence>
<dbReference type="PROSITE" id="PS00455">
    <property type="entry name" value="AMP_BINDING"/>
    <property type="match status" value="1"/>
</dbReference>
<evidence type="ECO:0000259" key="5">
    <source>
        <dbReference type="Pfam" id="PF13193"/>
    </source>
</evidence>
<proteinExistence type="predicted"/>
<dbReference type="InterPro" id="IPR020845">
    <property type="entry name" value="AMP-binding_CS"/>
</dbReference>
<feature type="domain" description="AMP-binding enzyme C-terminal" evidence="5">
    <location>
        <begin position="382"/>
        <end position="455"/>
    </location>
</feature>
<dbReference type="InterPro" id="IPR023213">
    <property type="entry name" value="CAT-like_dom_sf"/>
</dbReference>
<dbReference type="Gene3D" id="3.30.559.10">
    <property type="entry name" value="Chloramphenicol acetyltransferase-like domain"/>
    <property type="match status" value="1"/>
</dbReference>
<dbReference type="SUPFAM" id="SSF52777">
    <property type="entry name" value="CoA-dependent acyltransferases"/>
    <property type="match status" value="2"/>
</dbReference>
<dbReference type="InterPro" id="IPR045851">
    <property type="entry name" value="AMP-bd_C_sf"/>
</dbReference>
<dbReference type="Pfam" id="PF13193">
    <property type="entry name" value="AMP-binding_C"/>
    <property type="match status" value="1"/>
</dbReference>
<dbReference type="InterPro" id="IPR001242">
    <property type="entry name" value="Condensation_dom"/>
</dbReference>
<dbReference type="InterPro" id="IPR042099">
    <property type="entry name" value="ANL_N_sf"/>
</dbReference>
<feature type="domain" description="AMP-dependent synthetase/ligase" evidence="2">
    <location>
        <begin position="477"/>
        <end position="817"/>
    </location>
</feature>
<dbReference type="RefSeq" id="WP_084476218.1">
    <property type="nucleotide sequence ID" value="NZ_SNXK01000004.1"/>
</dbReference>
<dbReference type="Gene3D" id="3.30.300.30">
    <property type="match status" value="2"/>
</dbReference>
<dbReference type="GO" id="GO:0016874">
    <property type="term" value="F:ligase activity"/>
    <property type="evidence" value="ECO:0007669"/>
    <property type="project" value="UniProtKB-KW"/>
</dbReference>
<feature type="domain" description="AMP-dependent synthetase/ligase" evidence="2">
    <location>
        <begin position="9"/>
        <end position="333"/>
    </location>
</feature>
<evidence type="ECO:0000259" key="4">
    <source>
        <dbReference type="Pfam" id="PF00668"/>
    </source>
</evidence>
<dbReference type="InterPro" id="IPR009081">
    <property type="entry name" value="PP-bd_ACP"/>
</dbReference>
<evidence type="ECO:0000259" key="3">
    <source>
        <dbReference type="Pfam" id="PF00550"/>
    </source>
</evidence>
<dbReference type="GO" id="GO:0008610">
    <property type="term" value="P:lipid biosynthetic process"/>
    <property type="evidence" value="ECO:0007669"/>
    <property type="project" value="UniProtKB-ARBA"/>
</dbReference>
<keyword evidence="7" id="KW-1185">Reference proteome</keyword>
<dbReference type="PANTHER" id="PTHR45527:SF1">
    <property type="entry name" value="FATTY ACID SYNTHASE"/>
    <property type="match status" value="1"/>
</dbReference>
<dbReference type="Gene3D" id="3.40.50.12780">
    <property type="entry name" value="N-terminal domain of ligase-like"/>
    <property type="match status" value="2"/>
</dbReference>
<evidence type="ECO:0000259" key="2">
    <source>
        <dbReference type="Pfam" id="PF00501"/>
    </source>
</evidence>
<comment type="caution">
    <text evidence="6">The sequence shown here is derived from an EMBL/GenBank/DDBJ whole genome shotgun (WGS) entry which is preliminary data.</text>
</comment>
<dbReference type="InterPro" id="IPR025110">
    <property type="entry name" value="AMP-bd_C"/>
</dbReference>
<comment type="cofactor">
    <cofactor evidence="1">
        <name>pantetheine 4'-phosphate</name>
        <dbReference type="ChEBI" id="CHEBI:47942"/>
    </cofactor>
</comment>
<evidence type="ECO:0000256" key="1">
    <source>
        <dbReference type="ARBA" id="ARBA00001957"/>
    </source>
</evidence>
<feature type="domain" description="Condensation" evidence="4">
    <location>
        <begin position="1050"/>
        <end position="1381"/>
    </location>
</feature>
<dbReference type="InterPro" id="IPR000873">
    <property type="entry name" value="AMP-dep_synth/lig_dom"/>
</dbReference>